<sequence>MKSISTCLVNLRCTNATENATIKGPELAWTEI</sequence>
<dbReference type="EMBL" id="GBRH01247103">
    <property type="protein sequence ID" value="JAD50792.1"/>
    <property type="molecule type" value="Transcribed_RNA"/>
</dbReference>
<name>A0A0A9AUL9_ARUDO</name>
<proteinExistence type="predicted"/>
<reference evidence="1" key="1">
    <citation type="submission" date="2014-09" db="EMBL/GenBank/DDBJ databases">
        <authorList>
            <person name="Magalhaes I.L.F."/>
            <person name="Oliveira U."/>
            <person name="Santos F.R."/>
            <person name="Vidigal T.H.D.A."/>
            <person name="Brescovit A.D."/>
            <person name="Santos A.J."/>
        </authorList>
    </citation>
    <scope>NUCLEOTIDE SEQUENCE</scope>
    <source>
        <tissue evidence="1">Shoot tissue taken approximately 20 cm above the soil surface</tissue>
    </source>
</reference>
<organism evidence="1">
    <name type="scientific">Arundo donax</name>
    <name type="common">Giant reed</name>
    <name type="synonym">Donax arundinaceus</name>
    <dbReference type="NCBI Taxonomy" id="35708"/>
    <lineage>
        <taxon>Eukaryota</taxon>
        <taxon>Viridiplantae</taxon>
        <taxon>Streptophyta</taxon>
        <taxon>Embryophyta</taxon>
        <taxon>Tracheophyta</taxon>
        <taxon>Spermatophyta</taxon>
        <taxon>Magnoliopsida</taxon>
        <taxon>Liliopsida</taxon>
        <taxon>Poales</taxon>
        <taxon>Poaceae</taxon>
        <taxon>PACMAD clade</taxon>
        <taxon>Arundinoideae</taxon>
        <taxon>Arundineae</taxon>
        <taxon>Arundo</taxon>
    </lineage>
</organism>
<protein>
    <submittedName>
        <fullName evidence="1">Uncharacterized protein</fullName>
    </submittedName>
</protein>
<reference evidence="1" key="2">
    <citation type="journal article" date="2015" name="Data Brief">
        <title>Shoot transcriptome of the giant reed, Arundo donax.</title>
        <authorList>
            <person name="Barrero R.A."/>
            <person name="Guerrero F.D."/>
            <person name="Moolhuijzen P."/>
            <person name="Goolsby J.A."/>
            <person name="Tidwell J."/>
            <person name="Bellgard S.E."/>
            <person name="Bellgard M.I."/>
        </authorList>
    </citation>
    <scope>NUCLEOTIDE SEQUENCE</scope>
    <source>
        <tissue evidence="1">Shoot tissue taken approximately 20 cm above the soil surface</tissue>
    </source>
</reference>
<accession>A0A0A9AUL9</accession>
<dbReference type="AlphaFoldDB" id="A0A0A9AUL9"/>
<evidence type="ECO:0000313" key="1">
    <source>
        <dbReference type="EMBL" id="JAD50792.1"/>
    </source>
</evidence>